<feature type="compositionally biased region" description="Low complexity" evidence="1">
    <location>
        <begin position="57"/>
        <end position="69"/>
    </location>
</feature>
<accession>A0AA35ZJD0</accession>
<dbReference type="EMBL" id="OX465083">
    <property type="protein sequence ID" value="CAI9293283.1"/>
    <property type="molecule type" value="Genomic_DNA"/>
</dbReference>
<protein>
    <submittedName>
        <fullName evidence="2">Uncharacterized protein</fullName>
    </submittedName>
</protein>
<dbReference type="Proteomes" id="UP001177003">
    <property type="component" value="Chromosome 7"/>
</dbReference>
<reference evidence="2" key="1">
    <citation type="submission" date="2023-04" db="EMBL/GenBank/DDBJ databases">
        <authorList>
            <person name="Vijverberg K."/>
            <person name="Xiong W."/>
            <person name="Schranz E."/>
        </authorList>
    </citation>
    <scope>NUCLEOTIDE SEQUENCE</scope>
</reference>
<evidence type="ECO:0000313" key="2">
    <source>
        <dbReference type="EMBL" id="CAI9293283.1"/>
    </source>
</evidence>
<evidence type="ECO:0000256" key="1">
    <source>
        <dbReference type="SAM" id="MobiDB-lite"/>
    </source>
</evidence>
<organism evidence="2 3">
    <name type="scientific">Lactuca saligna</name>
    <name type="common">Willowleaf lettuce</name>
    <dbReference type="NCBI Taxonomy" id="75948"/>
    <lineage>
        <taxon>Eukaryota</taxon>
        <taxon>Viridiplantae</taxon>
        <taxon>Streptophyta</taxon>
        <taxon>Embryophyta</taxon>
        <taxon>Tracheophyta</taxon>
        <taxon>Spermatophyta</taxon>
        <taxon>Magnoliopsida</taxon>
        <taxon>eudicotyledons</taxon>
        <taxon>Gunneridae</taxon>
        <taxon>Pentapetalae</taxon>
        <taxon>asterids</taxon>
        <taxon>campanulids</taxon>
        <taxon>Asterales</taxon>
        <taxon>Asteraceae</taxon>
        <taxon>Cichorioideae</taxon>
        <taxon>Cichorieae</taxon>
        <taxon>Lactucinae</taxon>
        <taxon>Lactuca</taxon>
    </lineage>
</organism>
<feature type="region of interest" description="Disordered" evidence="1">
    <location>
        <begin position="55"/>
        <end position="75"/>
    </location>
</feature>
<feature type="region of interest" description="Disordered" evidence="1">
    <location>
        <begin position="1"/>
        <end position="29"/>
    </location>
</feature>
<sequence length="97" mass="10647">MSEPETNNEESINFFDGIGDDDEESDDVKSISSNVGIDTIKIDALVQATETQIRFPSSYPSSTSSSNVSKQEHPLPQVRSSLFTVNLSSIYHIFTSS</sequence>
<name>A0AA35ZJD0_LACSI</name>
<proteinExistence type="predicted"/>
<dbReference type="AlphaFoldDB" id="A0AA35ZJD0"/>
<gene>
    <name evidence="2" type="ORF">LSALG_LOCUS32309</name>
</gene>
<evidence type="ECO:0000313" key="3">
    <source>
        <dbReference type="Proteomes" id="UP001177003"/>
    </source>
</evidence>
<keyword evidence="3" id="KW-1185">Reference proteome</keyword>